<evidence type="ECO:0000313" key="1">
    <source>
        <dbReference type="EMBL" id="GAA2114055.1"/>
    </source>
</evidence>
<sequence>MTARPTPDTTTAPAPNHARRLVTAVGAARVIDLPVDLTADMPQFLGSLVHPEVVELTLTDAEGRQLHGLVHQKSGSWARFTLGADSTARLETGGPRDLWSERAPLLTHWTRAGRPPADAYSLTVHTGGEHELSYQGYPRFTLPA</sequence>
<protein>
    <submittedName>
        <fullName evidence="1">Uncharacterized protein</fullName>
    </submittedName>
</protein>
<name>A0ABN2XNV5_9ACTN</name>
<keyword evidence="2" id="KW-1185">Reference proteome</keyword>
<reference evidence="1 2" key="1">
    <citation type="journal article" date="2019" name="Int. J. Syst. Evol. Microbiol.">
        <title>The Global Catalogue of Microorganisms (GCM) 10K type strain sequencing project: providing services to taxonomists for standard genome sequencing and annotation.</title>
        <authorList>
            <consortium name="The Broad Institute Genomics Platform"/>
            <consortium name="The Broad Institute Genome Sequencing Center for Infectious Disease"/>
            <person name="Wu L."/>
            <person name="Ma J."/>
        </authorList>
    </citation>
    <scope>NUCLEOTIDE SEQUENCE [LARGE SCALE GENOMIC DNA]</scope>
    <source>
        <strain evidence="1 2">JCM 15481</strain>
    </source>
</reference>
<comment type="caution">
    <text evidence="1">The sequence shown here is derived from an EMBL/GenBank/DDBJ whole genome shotgun (WGS) entry which is preliminary data.</text>
</comment>
<dbReference type="Proteomes" id="UP001500443">
    <property type="component" value="Unassembled WGS sequence"/>
</dbReference>
<dbReference type="RefSeq" id="WP_344288786.1">
    <property type="nucleotide sequence ID" value="NZ_BAAAPF010000021.1"/>
</dbReference>
<dbReference type="EMBL" id="BAAAPF010000021">
    <property type="protein sequence ID" value="GAA2114055.1"/>
    <property type="molecule type" value="Genomic_DNA"/>
</dbReference>
<organism evidence="1 2">
    <name type="scientific">Streptomyces synnematoformans</name>
    <dbReference type="NCBI Taxonomy" id="415721"/>
    <lineage>
        <taxon>Bacteria</taxon>
        <taxon>Bacillati</taxon>
        <taxon>Actinomycetota</taxon>
        <taxon>Actinomycetes</taxon>
        <taxon>Kitasatosporales</taxon>
        <taxon>Streptomycetaceae</taxon>
        <taxon>Streptomyces</taxon>
    </lineage>
</organism>
<gene>
    <name evidence="1" type="ORF">GCM10009802_13150</name>
</gene>
<evidence type="ECO:0000313" key="2">
    <source>
        <dbReference type="Proteomes" id="UP001500443"/>
    </source>
</evidence>
<proteinExistence type="predicted"/>
<accession>A0ABN2XNV5</accession>